<dbReference type="InterPro" id="IPR011057">
    <property type="entry name" value="Mss4-like_sf"/>
</dbReference>
<organism evidence="8 9">
    <name type="scientific">Aspergillus niger</name>
    <dbReference type="NCBI Taxonomy" id="5061"/>
    <lineage>
        <taxon>Eukaryota</taxon>
        <taxon>Fungi</taxon>
        <taxon>Dikarya</taxon>
        <taxon>Ascomycota</taxon>
        <taxon>Pezizomycotina</taxon>
        <taxon>Eurotiomycetes</taxon>
        <taxon>Eurotiomycetidae</taxon>
        <taxon>Eurotiales</taxon>
        <taxon>Aspergillaceae</taxon>
        <taxon>Aspergillus</taxon>
        <taxon>Aspergillus subgen. Circumdati</taxon>
    </lineage>
</organism>
<name>A0A505HTU0_ASPNG</name>
<keyword evidence="5" id="KW-0521">NADP</keyword>
<evidence type="ECO:0000256" key="5">
    <source>
        <dbReference type="ARBA" id="ARBA00022857"/>
    </source>
</evidence>
<keyword evidence="4" id="KW-0862">Zinc</keyword>
<dbReference type="SUPFAM" id="SSF51316">
    <property type="entry name" value="Mss4-like"/>
    <property type="match status" value="1"/>
</dbReference>
<evidence type="ECO:0000256" key="4">
    <source>
        <dbReference type="ARBA" id="ARBA00022833"/>
    </source>
</evidence>
<dbReference type="Pfam" id="PF04828">
    <property type="entry name" value="GFA"/>
    <property type="match status" value="1"/>
</dbReference>
<evidence type="ECO:0000256" key="6">
    <source>
        <dbReference type="ARBA" id="ARBA00023002"/>
    </source>
</evidence>
<dbReference type="VEuPathDB" id="FungiDB:An11g01340"/>
<dbReference type="InterPro" id="IPR006913">
    <property type="entry name" value="CENP-V/GFA"/>
</dbReference>
<evidence type="ECO:0000313" key="8">
    <source>
        <dbReference type="EMBL" id="TPR04347.1"/>
    </source>
</evidence>
<dbReference type="GO" id="GO:0005634">
    <property type="term" value="C:nucleus"/>
    <property type="evidence" value="ECO:0007669"/>
    <property type="project" value="TreeGrafter"/>
</dbReference>
<dbReference type="InterPro" id="IPR008030">
    <property type="entry name" value="NmrA-like"/>
</dbReference>
<gene>
    <name evidence="8" type="ORF">CAN33_0029280</name>
</gene>
<dbReference type="VEuPathDB" id="FungiDB:ATCC64974_88050"/>
<dbReference type="VEuPathDB" id="FungiDB:ASPNIDRAFT2_1167516"/>
<dbReference type="InterPro" id="IPR051164">
    <property type="entry name" value="NmrA-like_oxidored"/>
</dbReference>
<comment type="similarity">
    <text evidence="1">Belongs to the Gfa family.</text>
</comment>
<feature type="domain" description="CENP-V/GFA" evidence="7">
    <location>
        <begin position="2"/>
        <end position="118"/>
    </location>
</feature>
<dbReference type="PANTHER" id="PTHR42748:SF30">
    <property type="entry name" value="NMRA-LIKE DOMAIN-CONTAINING PROTEIN"/>
    <property type="match status" value="1"/>
</dbReference>
<dbReference type="Proteomes" id="UP000197666">
    <property type="component" value="Unassembled WGS sequence"/>
</dbReference>
<dbReference type="InterPro" id="IPR036291">
    <property type="entry name" value="NAD(P)-bd_dom_sf"/>
</dbReference>
<dbReference type="VEuPathDB" id="FungiDB:M747DRAFT_299245"/>
<comment type="caution">
    <text evidence="8">The sequence shown here is derived from an EMBL/GenBank/DDBJ whole genome shotgun (WGS) entry which is preliminary data.</text>
</comment>
<dbReference type="VEuPathDB" id="FungiDB:M747DRAFT_299244"/>
<dbReference type="Gene3D" id="3.40.50.720">
    <property type="entry name" value="NAD(P)-binding Rossmann-like Domain"/>
    <property type="match status" value="1"/>
</dbReference>
<dbReference type="PROSITE" id="PS51891">
    <property type="entry name" value="CENP_V_GFA"/>
    <property type="match status" value="1"/>
</dbReference>
<dbReference type="VEuPathDB" id="FungiDB:ATCC64974_88060"/>
<dbReference type="Pfam" id="PF05368">
    <property type="entry name" value="NmrA"/>
    <property type="match status" value="1"/>
</dbReference>
<sequence length="438" mass="48338">MTTGSCFCGNIQVEFSGEPMIVAICHCHDCRKITGTLYSYNFVFKSDSFKISGSPKELPKTCDSGGRIMNHFCGDCGTPLYGHKVNADGSAGELKIVRAGIFDDEIVNKYKPGHEVYTGRRVCWLDPADGAEQFEGMAPLQQGLSIISAITHHPTLHSLYTLRALVRNPSSSTAQSLTAQGIKVLPADLNDPRTLIPALTNTHTLILITQTDYSAPDLKHQELTQVQNIISACLATTNTIKHIIFSSAVPAHPHGRKVDVFDSKVAAEEALRTLTLSHDVVVSVFYPGMFMQNFETFMRPVPDPEGQGDLVLYNVIDGEKKIPLIDTVRDLGKFVVPILMGDTERVYAANGVWSFEEVVEVIGRVTGKRVRYLRMEEEVYAGFMPGQMGRQVVDMLSFYGEVGYYGGDEEGKVRETLGLVEGSRGFEEFAKEKLLKLE</sequence>
<evidence type="ECO:0000256" key="1">
    <source>
        <dbReference type="ARBA" id="ARBA00005495"/>
    </source>
</evidence>
<comment type="similarity">
    <text evidence="2">Belongs to the NmrA-type oxidoreductase family.</text>
</comment>
<evidence type="ECO:0000256" key="2">
    <source>
        <dbReference type="ARBA" id="ARBA00006328"/>
    </source>
</evidence>
<dbReference type="GO" id="GO:0016846">
    <property type="term" value="F:carbon-sulfur lyase activity"/>
    <property type="evidence" value="ECO:0007669"/>
    <property type="project" value="InterPro"/>
</dbReference>
<dbReference type="VEuPathDB" id="FungiDB:An11g01330"/>
<accession>A0A505HTU0</accession>
<dbReference type="GO" id="GO:0046872">
    <property type="term" value="F:metal ion binding"/>
    <property type="evidence" value="ECO:0007669"/>
    <property type="project" value="UniProtKB-KW"/>
</dbReference>
<keyword evidence="3" id="KW-0479">Metal-binding</keyword>
<dbReference type="PANTHER" id="PTHR42748">
    <property type="entry name" value="NITROGEN METABOLITE REPRESSION PROTEIN NMRA FAMILY MEMBER"/>
    <property type="match status" value="1"/>
</dbReference>
<dbReference type="EMBL" id="NKJJ02000002">
    <property type="protein sequence ID" value="TPR04347.1"/>
    <property type="molecule type" value="Genomic_DNA"/>
</dbReference>
<dbReference type="SUPFAM" id="SSF51735">
    <property type="entry name" value="NAD(P)-binding Rossmann-fold domains"/>
    <property type="match status" value="1"/>
</dbReference>
<evidence type="ECO:0000313" key="9">
    <source>
        <dbReference type="Proteomes" id="UP000197666"/>
    </source>
</evidence>
<evidence type="ECO:0000259" key="7">
    <source>
        <dbReference type="PROSITE" id="PS51891"/>
    </source>
</evidence>
<reference evidence="9" key="1">
    <citation type="submission" date="2018-10" db="EMBL/GenBank/DDBJ databases">
        <title>FDA dAtabase for Regulatory Grade micrObial Sequences (FDA-ARGOS): Supporting development and validation of Infectious Disease Dx tests.</title>
        <authorList>
            <person name="Kerrigan L."/>
            <person name="Tallon L."/>
            <person name="Sadzewicz L."/>
            <person name="Sengamalay N."/>
            <person name="Ott S."/>
            <person name="Godinez A."/>
            <person name="Nagaraj S."/>
            <person name="Vavikolanu K."/>
            <person name="Nadendla S."/>
            <person name="George J."/>
            <person name="Sichtig H."/>
        </authorList>
    </citation>
    <scope>NUCLEOTIDE SEQUENCE [LARGE SCALE GENOMIC DNA]</scope>
    <source>
        <strain evidence="9">FDAARGOS_311</strain>
    </source>
</reference>
<dbReference type="VEuPathDB" id="FungiDB:ASPNIDRAFT2_1167515"/>
<dbReference type="AlphaFoldDB" id="A0A505HTU0"/>
<proteinExistence type="inferred from homology"/>
<dbReference type="GO" id="GO:0016491">
    <property type="term" value="F:oxidoreductase activity"/>
    <property type="evidence" value="ECO:0007669"/>
    <property type="project" value="UniProtKB-KW"/>
</dbReference>
<dbReference type="Gene3D" id="3.90.25.10">
    <property type="entry name" value="UDP-galactose 4-epimerase, domain 1"/>
    <property type="match status" value="1"/>
</dbReference>
<evidence type="ECO:0000256" key="3">
    <source>
        <dbReference type="ARBA" id="ARBA00022723"/>
    </source>
</evidence>
<protein>
    <submittedName>
        <fullName evidence="8">Cytochrome P450 family protein</fullName>
    </submittedName>
</protein>
<dbReference type="Gene3D" id="3.90.1590.10">
    <property type="entry name" value="glutathione-dependent formaldehyde- activating enzyme (gfa)"/>
    <property type="match status" value="1"/>
</dbReference>
<keyword evidence="6" id="KW-0560">Oxidoreductase</keyword>